<sequence length="81" mass="8992">MQHTDLLILSRAVQQWYLYYDIDPDDQASTLLNRAAVELFDKGHRSVEGIATALIETYVGPWQGHFSAALPVGTKAGESPF</sequence>
<organism evidence="1 2">
    <name type="scientific">Rhizobium mesoamericanum STM3625</name>
    <dbReference type="NCBI Taxonomy" id="1211777"/>
    <lineage>
        <taxon>Bacteria</taxon>
        <taxon>Pseudomonadati</taxon>
        <taxon>Pseudomonadota</taxon>
        <taxon>Alphaproteobacteria</taxon>
        <taxon>Hyphomicrobiales</taxon>
        <taxon>Rhizobiaceae</taxon>
        <taxon>Rhizobium/Agrobacterium group</taxon>
        <taxon>Rhizobium</taxon>
    </lineage>
</organism>
<evidence type="ECO:0000313" key="1">
    <source>
        <dbReference type="EMBL" id="CCM78401.1"/>
    </source>
</evidence>
<evidence type="ECO:0000313" key="2">
    <source>
        <dbReference type="Proteomes" id="UP000009319"/>
    </source>
</evidence>
<dbReference type="AlphaFoldDB" id="K0PP67"/>
<dbReference type="Proteomes" id="UP000009319">
    <property type="component" value="Unassembled WGS sequence"/>
</dbReference>
<keyword evidence="2" id="KW-1185">Reference proteome</keyword>
<proteinExistence type="predicted"/>
<dbReference type="EMBL" id="CANI01000039">
    <property type="protein sequence ID" value="CCM78401.1"/>
    <property type="molecule type" value="Genomic_DNA"/>
</dbReference>
<gene>
    <name evidence="1" type="ORF">BN77_p11073</name>
</gene>
<dbReference type="HOGENOM" id="CLU_175574_0_0_5"/>
<dbReference type="eggNOG" id="ENOG50312S3">
    <property type="taxonomic scope" value="Bacteria"/>
</dbReference>
<reference evidence="1 2" key="1">
    <citation type="journal article" date="2013" name="Genome Announc.">
        <title>Draft Genome Sequence of Rhizobium mesoamericanum STM3625, a Nitrogen-Fixing Symbiont of Mimosa pudica Isolated in French Guiana (South America).</title>
        <authorList>
            <person name="Moulin L."/>
            <person name="Mornico D."/>
            <person name="Melkonian R."/>
            <person name="Klonowska A."/>
        </authorList>
    </citation>
    <scope>NUCLEOTIDE SEQUENCE [LARGE SCALE GENOMIC DNA]</scope>
    <source>
        <strain evidence="1 2">STM3625</strain>
    </source>
</reference>
<comment type="caution">
    <text evidence="1">The sequence shown here is derived from an EMBL/GenBank/DDBJ whole genome shotgun (WGS) entry which is preliminary data.</text>
</comment>
<name>K0PP67_9HYPH</name>
<accession>K0PP67</accession>
<protein>
    <submittedName>
        <fullName evidence="1">Uncharacterized protein</fullName>
    </submittedName>
</protein>
<dbReference type="RefSeq" id="WP_007537319.1">
    <property type="nucleotide sequence ID" value="NZ_HF536773.1"/>
</dbReference>